<comment type="catalytic activity">
    <reaction evidence="1 14">
        <text>1-(5-phospho-beta-D-ribosyl)-5'-AMP + H2O = 1-(5-phospho-beta-D-ribosyl)-5-[(5-phospho-beta-D-ribosylamino)methylideneamino]imidazole-4-carboxamide</text>
        <dbReference type="Rhea" id="RHEA:20049"/>
        <dbReference type="ChEBI" id="CHEBI:15377"/>
        <dbReference type="ChEBI" id="CHEBI:58435"/>
        <dbReference type="ChEBI" id="CHEBI:59457"/>
        <dbReference type="EC" id="3.5.4.19"/>
    </reaction>
</comment>
<evidence type="ECO:0000313" key="17">
    <source>
        <dbReference type="Proteomes" id="UP000250434"/>
    </source>
</evidence>
<keyword evidence="7 14" id="KW-0963">Cytoplasm</keyword>
<protein>
    <recommendedName>
        <fullName evidence="14">Phosphoribosyl-AMP cyclohydrolase</fullName>
        <shortName evidence="14">PRA-CH</shortName>
        <ecNumber evidence="14">3.5.4.19</ecNumber>
    </recommendedName>
</protein>
<dbReference type="GO" id="GO:0000287">
    <property type="term" value="F:magnesium ion binding"/>
    <property type="evidence" value="ECO:0007669"/>
    <property type="project" value="UniProtKB-UniRule"/>
</dbReference>
<accession>A0A344L7N3</accession>
<evidence type="ECO:0000256" key="6">
    <source>
        <dbReference type="ARBA" id="ARBA00008299"/>
    </source>
</evidence>
<dbReference type="PANTHER" id="PTHR42945:SF11">
    <property type="entry name" value="PHOSPHORIBOSYL-AMP CYCLOHYDROLASE"/>
    <property type="match status" value="1"/>
</dbReference>
<dbReference type="GO" id="GO:0004636">
    <property type="term" value="F:phosphoribosyl-ATP diphosphatase activity"/>
    <property type="evidence" value="ECO:0007669"/>
    <property type="project" value="UniProtKB-EC"/>
</dbReference>
<dbReference type="EMBL" id="CP015163">
    <property type="protein sequence ID" value="AXB44057.1"/>
    <property type="molecule type" value="Genomic_DNA"/>
</dbReference>
<dbReference type="GO" id="GO:0000105">
    <property type="term" value="P:L-histidine biosynthetic process"/>
    <property type="evidence" value="ECO:0007669"/>
    <property type="project" value="UniProtKB-UniRule"/>
</dbReference>
<comment type="catalytic activity">
    <reaction evidence="2">
        <text>1-(5-phospho-beta-D-ribosyl)-ATP + H2O = 1-(5-phospho-beta-D-ribosyl)-5'-AMP + diphosphate + H(+)</text>
        <dbReference type="Rhea" id="RHEA:22828"/>
        <dbReference type="ChEBI" id="CHEBI:15377"/>
        <dbReference type="ChEBI" id="CHEBI:15378"/>
        <dbReference type="ChEBI" id="CHEBI:33019"/>
        <dbReference type="ChEBI" id="CHEBI:59457"/>
        <dbReference type="ChEBI" id="CHEBI:73183"/>
        <dbReference type="EC" id="3.6.1.31"/>
    </reaction>
</comment>
<evidence type="ECO:0000256" key="2">
    <source>
        <dbReference type="ARBA" id="ARBA00001460"/>
    </source>
</evidence>
<dbReference type="InterPro" id="IPR038019">
    <property type="entry name" value="PRib_AMP_CycHydrolase_sf"/>
</dbReference>
<feature type="binding site" evidence="14">
    <location>
        <position position="80"/>
    </location>
    <ligand>
        <name>Mg(2+)</name>
        <dbReference type="ChEBI" id="CHEBI:18420"/>
    </ligand>
</feature>
<dbReference type="InterPro" id="IPR002496">
    <property type="entry name" value="PRib_AMP_CycHydrolase_dom"/>
</dbReference>
<evidence type="ECO:0000313" key="16">
    <source>
        <dbReference type="EMBL" id="AXB44057.1"/>
    </source>
</evidence>
<keyword evidence="11 14" id="KW-0862">Zinc</keyword>
<keyword evidence="17" id="KW-1185">Reference proteome</keyword>
<dbReference type="GO" id="GO:0004635">
    <property type="term" value="F:phosphoribosyl-AMP cyclohydrolase activity"/>
    <property type="evidence" value="ECO:0007669"/>
    <property type="project" value="UniProtKB-UniRule"/>
</dbReference>
<comment type="similarity">
    <text evidence="6">In the N-terminal section; belongs to the PRA-CH family.</text>
</comment>
<feature type="binding site" evidence="14">
    <location>
        <position position="100"/>
    </location>
    <ligand>
        <name>Zn(2+)</name>
        <dbReference type="ChEBI" id="CHEBI:29105"/>
        <note>ligand shared between dimeric partners</note>
    </ligand>
</feature>
<evidence type="ECO:0000256" key="10">
    <source>
        <dbReference type="ARBA" id="ARBA00022801"/>
    </source>
</evidence>
<evidence type="ECO:0000256" key="9">
    <source>
        <dbReference type="ARBA" id="ARBA00022723"/>
    </source>
</evidence>
<evidence type="ECO:0000256" key="8">
    <source>
        <dbReference type="ARBA" id="ARBA00022605"/>
    </source>
</evidence>
<comment type="similarity">
    <text evidence="5">In the C-terminal section; belongs to the PRA-PH family.</text>
</comment>
<comment type="pathway">
    <text evidence="3 14">Amino-acid biosynthesis; L-histidine biosynthesis; L-histidine from 5-phospho-alpha-D-ribose 1-diphosphate: step 3/9.</text>
</comment>
<name>A0A344L7N3_9PSEU</name>
<keyword evidence="9 14" id="KW-0479">Metal-binding</keyword>
<keyword evidence="10 14" id="KW-0378">Hydrolase</keyword>
<feature type="domain" description="Phosphoribosyl-AMP cyclohydrolase" evidence="15">
    <location>
        <begin position="29"/>
        <end position="101"/>
    </location>
</feature>
<evidence type="ECO:0000256" key="1">
    <source>
        <dbReference type="ARBA" id="ARBA00000024"/>
    </source>
</evidence>
<comment type="pathway">
    <text evidence="4">Amino-acid biosynthesis; L-histidine biosynthesis; L-histidine from 5-phospho-alpha-D-ribose 1-diphosphate: step 2/9.</text>
</comment>
<dbReference type="RefSeq" id="WP_113693295.1">
    <property type="nucleotide sequence ID" value="NZ_CP015163.1"/>
</dbReference>
<comment type="cofactor">
    <cofactor evidence="14">
        <name>Zn(2+)</name>
        <dbReference type="ChEBI" id="CHEBI:29105"/>
    </cofactor>
    <text evidence="14">Binds 1 zinc ion per subunit.</text>
</comment>
<dbReference type="FunFam" id="3.10.20.810:FF:000001">
    <property type="entry name" value="Histidine biosynthesis bifunctional protein HisIE"/>
    <property type="match status" value="1"/>
</dbReference>
<comment type="similarity">
    <text evidence="14">Belongs to the PRA-CH family.</text>
</comment>
<feature type="binding site" evidence="14">
    <location>
        <position position="76"/>
    </location>
    <ligand>
        <name>Mg(2+)</name>
        <dbReference type="ChEBI" id="CHEBI:18420"/>
    </ligand>
</feature>
<evidence type="ECO:0000256" key="4">
    <source>
        <dbReference type="ARBA" id="ARBA00005204"/>
    </source>
</evidence>
<evidence type="ECO:0000256" key="3">
    <source>
        <dbReference type="ARBA" id="ARBA00005169"/>
    </source>
</evidence>
<dbReference type="GO" id="GO:0005737">
    <property type="term" value="C:cytoplasm"/>
    <property type="evidence" value="ECO:0007669"/>
    <property type="project" value="UniProtKB-SubCell"/>
</dbReference>
<organism evidence="16 17">
    <name type="scientific">Amycolatopsis albispora</name>
    <dbReference type="NCBI Taxonomy" id="1804986"/>
    <lineage>
        <taxon>Bacteria</taxon>
        <taxon>Bacillati</taxon>
        <taxon>Actinomycetota</taxon>
        <taxon>Actinomycetes</taxon>
        <taxon>Pseudonocardiales</taxon>
        <taxon>Pseudonocardiaceae</taxon>
        <taxon>Amycolatopsis</taxon>
    </lineage>
</organism>
<evidence type="ECO:0000256" key="5">
    <source>
        <dbReference type="ARBA" id="ARBA00007731"/>
    </source>
</evidence>
<evidence type="ECO:0000256" key="14">
    <source>
        <dbReference type="HAMAP-Rule" id="MF_01021"/>
    </source>
</evidence>
<dbReference type="HAMAP" id="MF_01021">
    <property type="entry name" value="HisI"/>
    <property type="match status" value="1"/>
</dbReference>
<evidence type="ECO:0000256" key="11">
    <source>
        <dbReference type="ARBA" id="ARBA00022833"/>
    </source>
</evidence>
<dbReference type="UniPathway" id="UPA00031">
    <property type="reaction ID" value="UER00008"/>
</dbReference>
<dbReference type="Gene3D" id="3.10.20.810">
    <property type="entry name" value="Phosphoribosyl-AMP cyclohydrolase"/>
    <property type="match status" value="1"/>
</dbReference>
<dbReference type="InterPro" id="IPR026660">
    <property type="entry name" value="PRA-CH"/>
</dbReference>
<keyword evidence="13 14" id="KW-0368">Histidine biosynthesis</keyword>
<dbReference type="EC" id="3.5.4.19" evidence="14"/>
<keyword evidence="12 14" id="KW-0460">Magnesium</keyword>
<dbReference type="SUPFAM" id="SSF141734">
    <property type="entry name" value="HisI-like"/>
    <property type="match status" value="1"/>
</dbReference>
<dbReference type="Pfam" id="PF01502">
    <property type="entry name" value="PRA-CH"/>
    <property type="match status" value="1"/>
</dbReference>
<dbReference type="AlphaFoldDB" id="A0A344L7N3"/>
<gene>
    <name evidence="14" type="primary">hisI</name>
    <name evidence="16" type="ORF">A4R43_17255</name>
</gene>
<dbReference type="GO" id="GO:0008270">
    <property type="term" value="F:zinc ion binding"/>
    <property type="evidence" value="ECO:0007669"/>
    <property type="project" value="UniProtKB-UniRule"/>
</dbReference>
<evidence type="ECO:0000256" key="12">
    <source>
        <dbReference type="ARBA" id="ARBA00022842"/>
    </source>
</evidence>
<dbReference type="KEGG" id="aab:A4R43_17255"/>
<keyword evidence="8 14" id="KW-0028">Amino-acid biosynthesis</keyword>
<sequence>MNPVERVKFNADGLVCAVVVDHQSNDVLMVAWMNAEALELTLTTRRGTYFSRSRGKLWVKGETSGHVQHVQEVRHDCDGDTLLVRVVQEGPACHTGTRTCFDTDERRLL</sequence>
<dbReference type="OrthoDB" id="9795769at2"/>
<feature type="binding site" evidence="14">
    <location>
        <position position="93"/>
    </location>
    <ligand>
        <name>Zn(2+)</name>
        <dbReference type="ChEBI" id="CHEBI:29105"/>
        <note>ligand shared between dimeric partners</note>
    </ligand>
</feature>
<evidence type="ECO:0000256" key="7">
    <source>
        <dbReference type="ARBA" id="ARBA00022490"/>
    </source>
</evidence>
<comment type="subunit">
    <text evidence="14">Homodimer.</text>
</comment>
<reference evidence="16 17" key="1">
    <citation type="submission" date="2016-04" db="EMBL/GenBank/DDBJ databases">
        <title>Complete genome sequence and analysis of deep-sea sediment isolate, Amycolatopsis sp. WP1.</title>
        <authorList>
            <person name="Wang H."/>
            <person name="Chen S."/>
            <person name="Wu Q."/>
        </authorList>
    </citation>
    <scope>NUCLEOTIDE SEQUENCE [LARGE SCALE GENOMIC DNA]</scope>
    <source>
        <strain evidence="16 17">WP1</strain>
    </source>
</reference>
<dbReference type="PANTHER" id="PTHR42945">
    <property type="entry name" value="HISTIDINE BIOSYNTHESIS BIFUNCTIONAL PROTEIN"/>
    <property type="match status" value="1"/>
</dbReference>
<evidence type="ECO:0000256" key="13">
    <source>
        <dbReference type="ARBA" id="ARBA00023102"/>
    </source>
</evidence>
<comment type="function">
    <text evidence="14">Catalyzes the hydrolysis of the adenine ring of phosphoribosyl-AMP.</text>
</comment>
<dbReference type="NCBIfam" id="NF000768">
    <property type="entry name" value="PRK00051.1"/>
    <property type="match status" value="1"/>
</dbReference>
<comment type="subcellular location">
    <subcellularLocation>
        <location evidence="14">Cytoplasm</location>
    </subcellularLocation>
</comment>
<comment type="cofactor">
    <cofactor evidence="14">
        <name>Mg(2+)</name>
        <dbReference type="ChEBI" id="CHEBI:18420"/>
    </cofactor>
    <text evidence="14">Binds 1 Mg(2+) ion per subunit.</text>
</comment>
<dbReference type="Proteomes" id="UP000250434">
    <property type="component" value="Chromosome"/>
</dbReference>
<proteinExistence type="inferred from homology"/>
<feature type="binding site" evidence="14">
    <location>
        <position position="78"/>
    </location>
    <ligand>
        <name>Mg(2+)</name>
        <dbReference type="ChEBI" id="CHEBI:18420"/>
    </ligand>
</feature>
<evidence type="ECO:0000259" key="15">
    <source>
        <dbReference type="Pfam" id="PF01502"/>
    </source>
</evidence>
<feature type="binding site" evidence="14">
    <location>
        <position position="77"/>
    </location>
    <ligand>
        <name>Zn(2+)</name>
        <dbReference type="ChEBI" id="CHEBI:29105"/>
        <note>ligand shared between dimeric partners</note>
    </ligand>
</feature>